<dbReference type="PANTHER" id="PTHR13914">
    <property type="entry name" value="PROLINE OXIDASE"/>
    <property type="match status" value="1"/>
</dbReference>
<dbReference type="InterPro" id="IPR015659">
    <property type="entry name" value="Proline_oxidase"/>
</dbReference>
<dbReference type="InterPro" id="IPR029041">
    <property type="entry name" value="FAD-linked_oxidoreductase-like"/>
</dbReference>
<dbReference type="EMBL" id="CP032125">
    <property type="protein sequence ID" value="AXX98503.1"/>
    <property type="molecule type" value="Genomic_DNA"/>
</dbReference>
<accession>A0A347UI25</accession>
<protein>
    <submittedName>
        <fullName evidence="3">Proline dehydrogenase</fullName>
    </submittedName>
</protein>
<dbReference type="PANTHER" id="PTHR13914:SF0">
    <property type="entry name" value="PROLINE DEHYDROGENASE 1, MITOCHONDRIAL"/>
    <property type="match status" value="1"/>
</dbReference>
<evidence type="ECO:0000259" key="2">
    <source>
        <dbReference type="Pfam" id="PF01619"/>
    </source>
</evidence>
<dbReference type="AlphaFoldDB" id="A0A347UI25"/>
<evidence type="ECO:0000256" key="1">
    <source>
        <dbReference type="ARBA" id="ARBA00023002"/>
    </source>
</evidence>
<dbReference type="Proteomes" id="UP000261704">
    <property type="component" value="Chromosome"/>
</dbReference>
<dbReference type="GO" id="GO:0004657">
    <property type="term" value="F:proline dehydrogenase activity"/>
    <property type="evidence" value="ECO:0007669"/>
    <property type="project" value="InterPro"/>
</dbReference>
<keyword evidence="1" id="KW-0560">Oxidoreductase</keyword>
<reference evidence="3 4" key="1">
    <citation type="submission" date="2018-09" db="EMBL/GenBank/DDBJ databases">
        <title>Profundibacter amoris BAR1 gen. nov., sp. nov., a new member of the Roseobacter clade isolated at Lokis Castle Vent Field on the Arctic Mid-Oceanic Ridge.</title>
        <authorList>
            <person name="Le Moine Bauer S."/>
            <person name="Sjoeberg A.G."/>
            <person name="L'Haridon S."/>
            <person name="Stokke R."/>
            <person name="Roalkvam I."/>
            <person name="Steen I.H."/>
            <person name="Dahle H."/>
        </authorList>
    </citation>
    <scope>NUCLEOTIDE SEQUENCE [LARGE SCALE GENOMIC DNA]</scope>
    <source>
        <strain evidence="3 4">BAR1</strain>
    </source>
</reference>
<dbReference type="Pfam" id="PF01619">
    <property type="entry name" value="Pro_dh"/>
    <property type="match status" value="1"/>
</dbReference>
<keyword evidence="4" id="KW-1185">Reference proteome</keyword>
<dbReference type="Gene3D" id="3.20.20.220">
    <property type="match status" value="1"/>
</dbReference>
<gene>
    <name evidence="3" type="ORF">BAR1_11575</name>
</gene>
<name>A0A347UI25_9RHOB</name>
<feature type="domain" description="Proline dehydrogenase" evidence="2">
    <location>
        <begin position="73"/>
        <end position="329"/>
    </location>
</feature>
<dbReference type="OrthoDB" id="9773461at2"/>
<evidence type="ECO:0000313" key="4">
    <source>
        <dbReference type="Proteomes" id="UP000261704"/>
    </source>
</evidence>
<organism evidence="3 4">
    <name type="scientific">Profundibacter amoris</name>
    <dbReference type="NCBI Taxonomy" id="2171755"/>
    <lineage>
        <taxon>Bacteria</taxon>
        <taxon>Pseudomonadati</taxon>
        <taxon>Pseudomonadota</taxon>
        <taxon>Alphaproteobacteria</taxon>
        <taxon>Rhodobacterales</taxon>
        <taxon>Paracoccaceae</taxon>
        <taxon>Profundibacter</taxon>
    </lineage>
</organism>
<dbReference type="GO" id="GO:0006562">
    <property type="term" value="P:L-proline catabolic process"/>
    <property type="evidence" value="ECO:0007669"/>
    <property type="project" value="InterPro"/>
</dbReference>
<dbReference type="InterPro" id="IPR002872">
    <property type="entry name" value="Proline_DH_dom"/>
</dbReference>
<sequence>MFCWRDGGSVKSNCAKGVSGMFRKLWQSGMIALARSRRVRNFAQHSRATSFLSGKYVSGETPAAGIKRAQELLAGNGIRSSLFYMGEYVDDWDLVTQNIDNKLDVAARLGQAGLDVHVSVDPTQIGHHLDPDVVAGHAERIAKAVQAAVGNKGGVNCLMFDMEDASLNDPTIAVHNRMQDMGLPVALTLQAYLRRTRQDLQAQIARGSRVRLVKGAFAAPPDIAFTKRADIKANSRALIGDMLSQQARENGFYPIIATHDTALQDFTIETARANGWAAGDYEFEMLLGVREDVAKALAAKGERVRLYVPFGRDWWPHAARRIGENPANAMLLMRSLFS</sequence>
<proteinExistence type="predicted"/>
<dbReference type="KEGG" id="pamo:BAR1_11575"/>
<dbReference type="SUPFAM" id="SSF51730">
    <property type="entry name" value="FAD-linked oxidoreductase"/>
    <property type="match status" value="1"/>
</dbReference>
<evidence type="ECO:0000313" key="3">
    <source>
        <dbReference type="EMBL" id="AXX98503.1"/>
    </source>
</evidence>